<sequence>MQASDVPDQNSAGTLAGVPAACDRARVSRESDRQKVERELGSDSFLVCYSPRDLVWPLTTSFGPVIYGAVTSGRVAFAAGIGFFAYVFGQLWRVVRRRIAYAVGPAGIYLGGQSKIPAEVIPWADISAVEISLKPRVFGDDRPHALIISLKREDQSDREKVADGWILDPERLTQAVLQFGGMTVGLRESPAAIHIRALRRIRGLTP</sequence>
<dbReference type="AlphaFoldDB" id="A0A8J3XJ72"/>
<keyword evidence="1" id="KW-0812">Transmembrane</keyword>
<name>A0A8J3XJ72_9ACTN</name>
<reference evidence="2 3" key="1">
    <citation type="submission" date="2021-01" db="EMBL/GenBank/DDBJ databases">
        <title>Whole genome shotgun sequence of Planotetraspora phitsanulokensis NBRC 104273.</title>
        <authorList>
            <person name="Komaki H."/>
            <person name="Tamura T."/>
        </authorList>
    </citation>
    <scope>NUCLEOTIDE SEQUENCE [LARGE SCALE GENOMIC DNA]</scope>
    <source>
        <strain evidence="2 3">NBRC 104273</strain>
    </source>
</reference>
<keyword evidence="1" id="KW-1133">Transmembrane helix</keyword>
<evidence type="ECO:0008006" key="4">
    <source>
        <dbReference type="Google" id="ProtNLM"/>
    </source>
</evidence>
<comment type="caution">
    <text evidence="2">The sequence shown here is derived from an EMBL/GenBank/DDBJ whole genome shotgun (WGS) entry which is preliminary data.</text>
</comment>
<gene>
    <name evidence="2" type="ORF">Pph01_32860</name>
</gene>
<evidence type="ECO:0000256" key="1">
    <source>
        <dbReference type="SAM" id="Phobius"/>
    </source>
</evidence>
<protein>
    <recommendedName>
        <fullName evidence="4">PH domain-containing protein</fullName>
    </recommendedName>
</protein>
<evidence type="ECO:0000313" key="2">
    <source>
        <dbReference type="EMBL" id="GII38283.1"/>
    </source>
</evidence>
<feature type="transmembrane region" description="Helical" evidence="1">
    <location>
        <begin position="65"/>
        <end position="88"/>
    </location>
</feature>
<proteinExistence type="predicted"/>
<organism evidence="2 3">
    <name type="scientific">Planotetraspora phitsanulokensis</name>
    <dbReference type="NCBI Taxonomy" id="575192"/>
    <lineage>
        <taxon>Bacteria</taxon>
        <taxon>Bacillati</taxon>
        <taxon>Actinomycetota</taxon>
        <taxon>Actinomycetes</taxon>
        <taxon>Streptosporangiales</taxon>
        <taxon>Streptosporangiaceae</taxon>
        <taxon>Planotetraspora</taxon>
    </lineage>
</organism>
<keyword evidence="1" id="KW-0472">Membrane</keyword>
<evidence type="ECO:0000313" key="3">
    <source>
        <dbReference type="Proteomes" id="UP000622547"/>
    </source>
</evidence>
<dbReference type="EMBL" id="BOOP01000013">
    <property type="protein sequence ID" value="GII38283.1"/>
    <property type="molecule type" value="Genomic_DNA"/>
</dbReference>
<dbReference type="Proteomes" id="UP000622547">
    <property type="component" value="Unassembled WGS sequence"/>
</dbReference>
<keyword evidence="3" id="KW-1185">Reference proteome</keyword>
<accession>A0A8J3XJ72</accession>